<dbReference type="NCBIfam" id="NF004316">
    <property type="entry name" value="PRK05711.1"/>
    <property type="match status" value="1"/>
</dbReference>
<feature type="binding site" evidence="16">
    <location>
        <position position="61"/>
    </location>
    <ligand>
        <name>substrate</name>
    </ligand>
</feature>
<accession>A0A2X0V4M3</accession>
<feature type="binding site" evidence="17">
    <location>
        <position position="8"/>
    </location>
    <ligand>
        <name>a divalent metal cation</name>
        <dbReference type="ChEBI" id="CHEBI:60240"/>
        <label>1</label>
        <note>catalytic</note>
    </ligand>
</feature>
<dbReference type="EMBL" id="UAPV01000001">
    <property type="protein sequence ID" value="SPT69459.1"/>
    <property type="molecule type" value="Genomic_DNA"/>
</dbReference>
<feature type="binding site" evidence="17">
    <location>
        <position position="161"/>
    </location>
    <ligand>
        <name>a divalent metal cation</name>
        <dbReference type="ChEBI" id="CHEBI:60240"/>
        <label>1</label>
        <note>catalytic</note>
    </ligand>
</feature>
<comment type="cofactor">
    <cofactor evidence="1 18">
        <name>Mn(2+)</name>
        <dbReference type="ChEBI" id="CHEBI:29035"/>
    </cofactor>
</comment>
<evidence type="ECO:0000256" key="6">
    <source>
        <dbReference type="ARBA" id="ARBA00022705"/>
    </source>
</evidence>
<dbReference type="PANTHER" id="PTHR30231">
    <property type="entry name" value="DNA POLYMERASE III SUBUNIT EPSILON"/>
    <property type="match status" value="1"/>
</dbReference>
<name>A0A2X0V4M3_9GAMM</name>
<dbReference type="InterPro" id="IPR012337">
    <property type="entry name" value="RNaseH-like_sf"/>
</dbReference>
<evidence type="ECO:0000256" key="9">
    <source>
        <dbReference type="ARBA" id="ARBA00022801"/>
    </source>
</evidence>
<keyword evidence="21" id="KW-1185">Reference proteome</keyword>
<evidence type="ECO:0000256" key="1">
    <source>
        <dbReference type="ARBA" id="ARBA00001936"/>
    </source>
</evidence>
<dbReference type="Pfam" id="PF00929">
    <property type="entry name" value="RNase_T"/>
    <property type="match status" value="1"/>
</dbReference>
<feature type="binding site" evidence="16">
    <location>
        <position position="8"/>
    </location>
    <ligand>
        <name>substrate</name>
    </ligand>
</feature>
<dbReference type="InterPro" id="IPR006309">
    <property type="entry name" value="DnaQ_proteo"/>
</dbReference>
<evidence type="ECO:0000256" key="14">
    <source>
        <dbReference type="ARBA" id="ARBA00049244"/>
    </source>
</evidence>
<dbReference type="PANTHER" id="PTHR30231:SF41">
    <property type="entry name" value="DNA POLYMERASE III SUBUNIT EPSILON"/>
    <property type="match status" value="1"/>
</dbReference>
<evidence type="ECO:0000256" key="3">
    <source>
        <dbReference type="ARBA" id="ARBA00020352"/>
    </source>
</evidence>
<reference evidence="20 21" key="1">
    <citation type="submission" date="2018-06" db="EMBL/GenBank/DDBJ databases">
        <authorList>
            <consortium name="Pathogen Informatics"/>
            <person name="Doyle S."/>
        </authorList>
    </citation>
    <scope>NUCLEOTIDE SEQUENCE [LARGE SCALE GENOMIC DNA]</scope>
    <source>
        <strain evidence="20 21">NCTC13093</strain>
    </source>
</reference>
<keyword evidence="12 18" id="KW-0239">DNA-directed DNA polymerase</keyword>
<evidence type="ECO:0000256" key="5">
    <source>
        <dbReference type="ARBA" id="ARBA00022695"/>
    </source>
</evidence>
<evidence type="ECO:0000256" key="2">
    <source>
        <dbReference type="ARBA" id="ARBA00012417"/>
    </source>
</evidence>
<dbReference type="NCBIfam" id="TIGR00573">
    <property type="entry name" value="dnaq"/>
    <property type="match status" value="1"/>
</dbReference>
<dbReference type="Proteomes" id="UP000250086">
    <property type="component" value="Unassembled WGS sequence"/>
</dbReference>
<evidence type="ECO:0000256" key="7">
    <source>
        <dbReference type="ARBA" id="ARBA00022722"/>
    </source>
</evidence>
<comment type="function">
    <text evidence="18">DNA polymerase III is a complex, multichain enzyme responsible for most of the replicative synthesis in bacteria. The epsilon subunit contain the editing function and is a proofreading 3'-5' exonuclease.</text>
</comment>
<dbReference type="SMART" id="SM00479">
    <property type="entry name" value="EXOIII"/>
    <property type="match status" value="1"/>
</dbReference>
<dbReference type="AlphaFoldDB" id="A0A2X0V4M3"/>
<organism evidence="20 21">
    <name type="scientific">Anaerobiospirillum thomasii</name>
    <dbReference type="NCBI Taxonomy" id="179995"/>
    <lineage>
        <taxon>Bacteria</taxon>
        <taxon>Pseudomonadati</taxon>
        <taxon>Pseudomonadota</taxon>
        <taxon>Gammaproteobacteria</taxon>
        <taxon>Aeromonadales</taxon>
        <taxon>Succinivibrionaceae</taxon>
        <taxon>Anaerobiospirillum</taxon>
    </lineage>
</organism>
<evidence type="ECO:0000256" key="8">
    <source>
        <dbReference type="ARBA" id="ARBA00022723"/>
    </source>
</evidence>
<keyword evidence="7 18" id="KW-0540">Nuclease</keyword>
<comment type="cofactor">
    <cofactor evidence="17">
        <name>Mg(2+)</name>
        <dbReference type="ChEBI" id="CHEBI:18420"/>
    </cofactor>
    <cofactor evidence="17">
        <name>Mn(2+)</name>
        <dbReference type="ChEBI" id="CHEBI:29035"/>
    </cofactor>
    <text evidence="17">Binds 2 divalent metal cations. Magnesium or manganese.</text>
</comment>
<evidence type="ECO:0000256" key="15">
    <source>
        <dbReference type="PIRSR" id="PIRSR606309-1"/>
    </source>
</evidence>
<evidence type="ECO:0000256" key="11">
    <source>
        <dbReference type="ARBA" id="ARBA00022842"/>
    </source>
</evidence>
<feature type="domain" description="Exonuclease" evidence="19">
    <location>
        <begin position="3"/>
        <end position="178"/>
    </location>
</feature>
<comment type="subunit">
    <text evidence="18">DNA polymerase III contains a core (composed of alpha, epsilon and theta chains) that associates with a tau subunit. This core dimerizes to form the POLIII' complex. PolIII' associates with the gamma complex (composed of gamma, delta, delta', psi and chi chains) and with the beta chain to form the complete DNA polymerase III complex.</text>
</comment>
<dbReference type="NCBIfam" id="TIGR01406">
    <property type="entry name" value="dnaQ_proteo"/>
    <property type="match status" value="1"/>
</dbReference>
<evidence type="ECO:0000313" key="21">
    <source>
        <dbReference type="Proteomes" id="UP000250086"/>
    </source>
</evidence>
<keyword evidence="8 17" id="KW-0479">Metal-binding</keyword>
<feature type="binding site" evidence="16">
    <location>
        <position position="161"/>
    </location>
    <ligand>
        <name>substrate</name>
    </ligand>
</feature>
<keyword evidence="6 18" id="KW-0235">DNA replication</keyword>
<keyword evidence="11 17" id="KW-0460">Magnesium</keyword>
<dbReference type="CDD" id="cd06131">
    <property type="entry name" value="DNA_pol_III_epsilon_Ecoli_like"/>
    <property type="match status" value="1"/>
</dbReference>
<proteinExistence type="predicted"/>
<sequence length="306" mass="34626">MQRQIALDTETTGKDEETITGEHRIIEIGCVEILNRKLTGRDFRVLLNPMRPIDEEASQVHGITDDMLTDKPQFKDIASEFLDFITGAELLIHNAKFDCAFLNRELMLMGMSKPINSFCTVTDTLSLARSINPNHQANLDNLCRIYDVDRSARTKHGALLDAQLLAEVYLAMTGGQASLEFGDLSKKASLRRWSRPEGAVLPRMQVDATAKAVHIDTMLSLSQGKKFSQLEDGTYLSGSLWSDDFAMDCLEKGKEESKKDYAKRLGEQKQMMLDKLLSREEQELLLEYIENDKKAHALWESRVKAH</sequence>
<keyword evidence="5 18" id="KW-0548">Nucleotidyltransferase</keyword>
<evidence type="ECO:0000313" key="20">
    <source>
        <dbReference type="EMBL" id="SPT69459.1"/>
    </source>
</evidence>
<dbReference type="EC" id="2.7.7.7" evidence="2 18"/>
<keyword evidence="9 18" id="KW-0378">Hydrolase</keyword>
<keyword evidence="13 17" id="KW-0464">Manganese</keyword>
<keyword evidence="10 18" id="KW-0269">Exonuclease</keyword>
<feature type="active site" description="Proton acceptor" evidence="15">
    <location>
        <position position="156"/>
    </location>
</feature>
<protein>
    <recommendedName>
        <fullName evidence="3 18">DNA polymerase III subunit epsilon</fullName>
        <ecNumber evidence="2 18">2.7.7.7</ecNumber>
    </recommendedName>
</protein>
<evidence type="ECO:0000256" key="16">
    <source>
        <dbReference type="PIRSR" id="PIRSR606309-2"/>
    </source>
</evidence>
<dbReference type="RefSeq" id="WP_113743631.1">
    <property type="nucleotide sequence ID" value="NZ_UAPV01000001.1"/>
</dbReference>
<dbReference type="GO" id="GO:0045004">
    <property type="term" value="P:DNA replication proofreading"/>
    <property type="evidence" value="ECO:0007669"/>
    <property type="project" value="TreeGrafter"/>
</dbReference>
<feature type="binding site" evidence="16">
    <location>
        <position position="10"/>
    </location>
    <ligand>
        <name>substrate</name>
    </ligand>
</feature>
<dbReference type="FunFam" id="3.30.420.10:FF:000012">
    <property type="entry name" value="DNA polymerase III subunit epsilon"/>
    <property type="match status" value="1"/>
</dbReference>
<evidence type="ECO:0000256" key="12">
    <source>
        <dbReference type="ARBA" id="ARBA00022932"/>
    </source>
</evidence>
<evidence type="ECO:0000256" key="4">
    <source>
        <dbReference type="ARBA" id="ARBA00022679"/>
    </source>
</evidence>
<feature type="binding site" evidence="17">
    <location>
        <position position="10"/>
    </location>
    <ligand>
        <name>a divalent metal cation</name>
        <dbReference type="ChEBI" id="CHEBI:60240"/>
        <label>1</label>
        <note>catalytic</note>
    </ligand>
</feature>
<evidence type="ECO:0000256" key="18">
    <source>
        <dbReference type="RuleBase" id="RU364087"/>
    </source>
</evidence>
<feature type="binding site" evidence="16">
    <location>
        <position position="56"/>
    </location>
    <ligand>
        <name>substrate</name>
    </ligand>
</feature>
<dbReference type="SUPFAM" id="SSF53098">
    <property type="entry name" value="Ribonuclease H-like"/>
    <property type="match status" value="1"/>
</dbReference>
<dbReference type="InterPro" id="IPR013520">
    <property type="entry name" value="Ribonucl_H"/>
</dbReference>
<evidence type="ECO:0000256" key="10">
    <source>
        <dbReference type="ARBA" id="ARBA00022839"/>
    </source>
</evidence>
<evidence type="ECO:0000259" key="19">
    <source>
        <dbReference type="SMART" id="SM00479"/>
    </source>
</evidence>
<dbReference type="InterPro" id="IPR006054">
    <property type="entry name" value="DnaQ"/>
</dbReference>
<dbReference type="GO" id="GO:0003677">
    <property type="term" value="F:DNA binding"/>
    <property type="evidence" value="ECO:0007669"/>
    <property type="project" value="InterPro"/>
</dbReference>
<dbReference type="GO" id="GO:0003887">
    <property type="term" value="F:DNA-directed DNA polymerase activity"/>
    <property type="evidence" value="ECO:0007669"/>
    <property type="project" value="UniProtKB-KW"/>
</dbReference>
<keyword evidence="4 18" id="KW-0808">Transferase</keyword>
<comment type="catalytic activity">
    <reaction evidence="14 18">
        <text>DNA(n) + a 2'-deoxyribonucleoside 5'-triphosphate = DNA(n+1) + diphosphate</text>
        <dbReference type="Rhea" id="RHEA:22508"/>
        <dbReference type="Rhea" id="RHEA-COMP:17339"/>
        <dbReference type="Rhea" id="RHEA-COMP:17340"/>
        <dbReference type="ChEBI" id="CHEBI:33019"/>
        <dbReference type="ChEBI" id="CHEBI:61560"/>
        <dbReference type="ChEBI" id="CHEBI:173112"/>
        <dbReference type="EC" id="2.7.7.7"/>
    </reaction>
</comment>
<gene>
    <name evidence="18 20" type="primary">dnaQ</name>
    <name evidence="20" type="ORF">NCTC13093_00836</name>
</gene>
<dbReference type="Gene3D" id="3.30.420.10">
    <property type="entry name" value="Ribonuclease H-like superfamily/Ribonuclease H"/>
    <property type="match status" value="1"/>
</dbReference>
<dbReference type="GO" id="GO:0008408">
    <property type="term" value="F:3'-5' exonuclease activity"/>
    <property type="evidence" value="ECO:0007669"/>
    <property type="project" value="TreeGrafter"/>
</dbReference>
<dbReference type="GO" id="GO:0005829">
    <property type="term" value="C:cytosol"/>
    <property type="evidence" value="ECO:0007669"/>
    <property type="project" value="TreeGrafter"/>
</dbReference>
<evidence type="ECO:0000256" key="13">
    <source>
        <dbReference type="ARBA" id="ARBA00023211"/>
    </source>
</evidence>
<evidence type="ECO:0000256" key="17">
    <source>
        <dbReference type="PIRSR" id="PIRSR606309-3"/>
    </source>
</evidence>
<dbReference type="GO" id="GO:0046872">
    <property type="term" value="F:metal ion binding"/>
    <property type="evidence" value="ECO:0007669"/>
    <property type="project" value="UniProtKB-KW"/>
</dbReference>
<dbReference type="InterPro" id="IPR036397">
    <property type="entry name" value="RNaseH_sf"/>
</dbReference>